<dbReference type="OrthoDB" id="5974632at2759"/>
<reference evidence="3" key="1">
    <citation type="journal article" date="2017" name="Nat. Commun.">
        <title>The North American bullfrog draft genome provides insight into hormonal regulation of long noncoding RNA.</title>
        <authorList>
            <person name="Hammond S.A."/>
            <person name="Warren R.L."/>
            <person name="Vandervalk B.P."/>
            <person name="Kucuk E."/>
            <person name="Khan H."/>
            <person name="Gibb E.A."/>
            <person name="Pandoh P."/>
            <person name="Kirk H."/>
            <person name="Zhao Y."/>
            <person name="Jones M."/>
            <person name="Mungall A.J."/>
            <person name="Coope R."/>
            <person name="Pleasance S."/>
            <person name="Moore R.A."/>
            <person name="Holt R.A."/>
            <person name="Round J.M."/>
            <person name="Ohora S."/>
            <person name="Walle B.V."/>
            <person name="Veldhoen N."/>
            <person name="Helbing C.C."/>
            <person name="Birol I."/>
        </authorList>
    </citation>
    <scope>NUCLEOTIDE SEQUENCE [LARGE SCALE GENOMIC DNA]</scope>
</reference>
<feature type="region of interest" description="Disordered" evidence="1">
    <location>
        <begin position="314"/>
        <end position="339"/>
    </location>
</feature>
<dbReference type="PANTHER" id="PTHR14492">
    <property type="entry name" value="JBTS17"/>
    <property type="match status" value="1"/>
</dbReference>
<feature type="compositionally biased region" description="Polar residues" evidence="1">
    <location>
        <begin position="161"/>
        <end position="197"/>
    </location>
</feature>
<dbReference type="Proteomes" id="UP000228934">
    <property type="component" value="Unassembled WGS sequence"/>
</dbReference>
<organism evidence="2 3">
    <name type="scientific">Aquarana catesbeiana</name>
    <name type="common">American bullfrog</name>
    <name type="synonym">Rana catesbeiana</name>
    <dbReference type="NCBI Taxonomy" id="8400"/>
    <lineage>
        <taxon>Eukaryota</taxon>
        <taxon>Metazoa</taxon>
        <taxon>Chordata</taxon>
        <taxon>Craniata</taxon>
        <taxon>Vertebrata</taxon>
        <taxon>Euteleostomi</taxon>
        <taxon>Amphibia</taxon>
        <taxon>Batrachia</taxon>
        <taxon>Anura</taxon>
        <taxon>Neobatrachia</taxon>
        <taxon>Ranoidea</taxon>
        <taxon>Ranidae</taxon>
        <taxon>Aquarana</taxon>
    </lineage>
</organism>
<evidence type="ECO:0000313" key="3">
    <source>
        <dbReference type="Proteomes" id="UP000228934"/>
    </source>
</evidence>
<dbReference type="Pfam" id="PF15392">
    <property type="entry name" value="Joubert"/>
    <property type="match status" value="1"/>
</dbReference>
<dbReference type="GO" id="GO:0035869">
    <property type="term" value="C:ciliary transition zone"/>
    <property type="evidence" value="ECO:0007669"/>
    <property type="project" value="TreeGrafter"/>
</dbReference>
<accession>A0A2G9S9W4</accession>
<feature type="region of interest" description="Disordered" evidence="1">
    <location>
        <begin position="157"/>
        <end position="293"/>
    </location>
</feature>
<evidence type="ECO:0000256" key="1">
    <source>
        <dbReference type="SAM" id="MobiDB-lite"/>
    </source>
</evidence>
<dbReference type="PANTHER" id="PTHR14492:SF4">
    <property type="entry name" value="CILIOGENESIS AND PLANAR POLARITY EFFECTOR 1"/>
    <property type="match status" value="1"/>
</dbReference>
<protein>
    <submittedName>
        <fullName evidence="2">Uncharacterized protein</fullName>
    </submittedName>
</protein>
<dbReference type="InterPro" id="IPR028236">
    <property type="entry name" value="CPLANE1"/>
</dbReference>
<feature type="compositionally biased region" description="Polar residues" evidence="1">
    <location>
        <begin position="214"/>
        <end position="226"/>
    </location>
</feature>
<name>A0A2G9S9W4_AQUCT</name>
<sequence length="360" mass="40440">MLHVSRTELTPFFSSAVNEELQMTGLSDMADILTDLMEGGVSALELGLTETQARAISRQRPQNTSKRSQKKRADLRMWMKNKQRERLAEYRKKLEELREREHKPFQPQHHANTLMSSKSIWQAQRLKNEKDRMLLSEHHSHRISDAMNLMQEMVSAAPQISAGSTKPSRSQTSLSRPRTAQPSSTGSRTAAHSLSTAHNEKSRAASRAGVLQARSISSPLRTQTRDPTLPGDRISQITRRGMLTGRNRTNVNSKTKKSILKTTTKQLKQHHQDRSSKATSPRSPVQEEYDRDIVSPWELPEEIHRILYSSRNSIFSEGSVGDGDNSHNANRDNASDSTGSILSKLDWKAIEDLVASVGST</sequence>
<gene>
    <name evidence="2" type="ORF">AB205_0041680</name>
</gene>
<proteinExistence type="predicted"/>
<dbReference type="EMBL" id="KV925160">
    <property type="protein sequence ID" value="PIO36917.1"/>
    <property type="molecule type" value="Genomic_DNA"/>
</dbReference>
<keyword evidence="3" id="KW-1185">Reference proteome</keyword>
<evidence type="ECO:0000313" key="2">
    <source>
        <dbReference type="EMBL" id="PIO36917.1"/>
    </source>
</evidence>
<dbReference type="GO" id="GO:0060271">
    <property type="term" value="P:cilium assembly"/>
    <property type="evidence" value="ECO:0007669"/>
    <property type="project" value="TreeGrafter"/>
</dbReference>
<dbReference type="AlphaFoldDB" id="A0A2G9S9W4"/>